<organism evidence="2 3">
    <name type="scientific">Jeotgalibacillus malaysiensis</name>
    <dbReference type="NCBI Taxonomy" id="1508404"/>
    <lineage>
        <taxon>Bacteria</taxon>
        <taxon>Bacillati</taxon>
        <taxon>Bacillota</taxon>
        <taxon>Bacilli</taxon>
        <taxon>Bacillales</taxon>
        <taxon>Caryophanaceae</taxon>
        <taxon>Jeotgalibacillus</taxon>
    </lineage>
</organism>
<feature type="transmembrane region" description="Helical" evidence="1">
    <location>
        <begin position="14"/>
        <end position="34"/>
    </location>
</feature>
<dbReference type="KEGG" id="jeo:JMA_06340"/>
<gene>
    <name evidence="2" type="ORF">JMA_06340</name>
</gene>
<dbReference type="Proteomes" id="UP000031449">
    <property type="component" value="Chromosome"/>
</dbReference>
<sequence length="37" mass="4395">MLLGFFGGSYVPDWFYIVAGILMILFMILVYWWTDTD</sequence>
<evidence type="ECO:0000256" key="1">
    <source>
        <dbReference type="SAM" id="Phobius"/>
    </source>
</evidence>
<dbReference type="EMBL" id="CP009416">
    <property type="protein sequence ID" value="AJD89951.1"/>
    <property type="molecule type" value="Genomic_DNA"/>
</dbReference>
<keyword evidence="3" id="KW-1185">Reference proteome</keyword>
<reference evidence="2 3" key="1">
    <citation type="submission" date="2014-08" db="EMBL/GenBank/DDBJ databases">
        <title>Complete genome of a marine bacteria Jeotgalibacillus malaysiensis.</title>
        <authorList>
            <person name="Yaakop A.S."/>
            <person name="Chan K.-G."/>
            <person name="Goh K.M."/>
        </authorList>
    </citation>
    <scope>NUCLEOTIDE SEQUENCE [LARGE SCALE GENOMIC DNA]</scope>
    <source>
        <strain evidence="2 3">D5</strain>
    </source>
</reference>
<evidence type="ECO:0000313" key="3">
    <source>
        <dbReference type="Proteomes" id="UP000031449"/>
    </source>
</evidence>
<dbReference type="HOGENOM" id="CLU_3344616_0_0_9"/>
<accession>A0A0B5AIQ8</accession>
<keyword evidence="1" id="KW-0812">Transmembrane</keyword>
<name>A0A0B5AIQ8_9BACL</name>
<keyword evidence="1" id="KW-0472">Membrane</keyword>
<protein>
    <submittedName>
        <fullName evidence="2">Uncharacterized protein</fullName>
    </submittedName>
</protein>
<keyword evidence="1" id="KW-1133">Transmembrane helix</keyword>
<proteinExistence type="predicted"/>
<dbReference type="AlphaFoldDB" id="A0A0B5AIQ8"/>
<dbReference type="BioCyc" id="JESP1508404:G14D9-9851-MONOMER"/>
<evidence type="ECO:0000313" key="2">
    <source>
        <dbReference type="EMBL" id="AJD89951.1"/>
    </source>
</evidence>